<evidence type="ECO:0000313" key="3">
    <source>
        <dbReference type="Proteomes" id="UP000294535"/>
    </source>
</evidence>
<keyword evidence="3" id="KW-1185">Reference proteome</keyword>
<dbReference type="Proteomes" id="UP000294535">
    <property type="component" value="Unassembled WGS sequence"/>
</dbReference>
<keyword evidence="1" id="KW-1133">Transmembrane helix</keyword>
<keyword evidence="1" id="KW-0472">Membrane</keyword>
<evidence type="ECO:0000256" key="1">
    <source>
        <dbReference type="SAM" id="Phobius"/>
    </source>
</evidence>
<dbReference type="AlphaFoldDB" id="A0A4R6T414"/>
<sequence>MQELIIYAFLFLALLGHCLLAGTMYRKVHADEELSLTEKNFWKLRALIFPLLFWFYYHQEKKRRSS</sequence>
<reference evidence="2 3" key="1">
    <citation type="submission" date="2019-03" db="EMBL/GenBank/DDBJ databases">
        <title>Genomic Encyclopedia of Type Strains, Phase III (KMG-III): the genomes of soil and plant-associated and newly described type strains.</title>
        <authorList>
            <person name="Whitman W."/>
        </authorList>
    </citation>
    <scope>NUCLEOTIDE SEQUENCE [LARGE SCALE GENOMIC DNA]</scope>
    <source>
        <strain evidence="2 3">CECT 8446</strain>
    </source>
</reference>
<evidence type="ECO:0000313" key="2">
    <source>
        <dbReference type="EMBL" id="TDQ17201.1"/>
    </source>
</evidence>
<dbReference type="RefSeq" id="WP_133555022.1">
    <property type="nucleotide sequence ID" value="NZ_SNYF01000006.1"/>
</dbReference>
<gene>
    <name evidence="2" type="ORF">DFQ04_1853</name>
</gene>
<dbReference type="OrthoDB" id="840164at2"/>
<proteinExistence type="predicted"/>
<accession>A0A4R6T414</accession>
<name>A0A4R6T414_9BACT</name>
<organism evidence="2 3">
    <name type="scientific">Algoriphagus boseongensis</name>
    <dbReference type="NCBI Taxonomy" id="1442587"/>
    <lineage>
        <taxon>Bacteria</taxon>
        <taxon>Pseudomonadati</taxon>
        <taxon>Bacteroidota</taxon>
        <taxon>Cytophagia</taxon>
        <taxon>Cytophagales</taxon>
        <taxon>Cyclobacteriaceae</taxon>
        <taxon>Algoriphagus</taxon>
    </lineage>
</organism>
<comment type="caution">
    <text evidence="2">The sequence shown here is derived from an EMBL/GenBank/DDBJ whole genome shotgun (WGS) entry which is preliminary data.</text>
</comment>
<keyword evidence="1" id="KW-0812">Transmembrane</keyword>
<dbReference type="EMBL" id="SNYF01000006">
    <property type="protein sequence ID" value="TDQ17201.1"/>
    <property type="molecule type" value="Genomic_DNA"/>
</dbReference>
<protein>
    <submittedName>
        <fullName evidence="2">Uncharacterized protein</fullName>
    </submittedName>
</protein>
<feature type="transmembrane region" description="Helical" evidence="1">
    <location>
        <begin position="40"/>
        <end position="57"/>
    </location>
</feature>